<evidence type="ECO:0000313" key="2">
    <source>
        <dbReference type="EMBL" id="KAL1540791.1"/>
    </source>
</evidence>
<accession>A0ABD1GCL8</accession>
<name>A0ABD1GCL8_SALDI</name>
<dbReference type="EMBL" id="JBEAFC010000009">
    <property type="protein sequence ID" value="KAL1540791.1"/>
    <property type="molecule type" value="Genomic_DNA"/>
</dbReference>
<sequence>MKPSLSKNSSLESVLEENASKRDQKNRFASAYYYRDEPEFPKLESLFDPRVIKSEPKSNVIVISDSTCPVSGGGGFKTVKPAESEEVSSSVGVDLLKSQRKLFTSDLESLDVESPNDKGQYYYANGPKEEKKYKFDNVCPPRPPELDWKKPACSYGSSCTSSTPSKRNPFK</sequence>
<organism evidence="2 3">
    <name type="scientific">Salvia divinorum</name>
    <name type="common">Maria pastora</name>
    <name type="synonym">Diviner's sage</name>
    <dbReference type="NCBI Taxonomy" id="28513"/>
    <lineage>
        <taxon>Eukaryota</taxon>
        <taxon>Viridiplantae</taxon>
        <taxon>Streptophyta</taxon>
        <taxon>Embryophyta</taxon>
        <taxon>Tracheophyta</taxon>
        <taxon>Spermatophyta</taxon>
        <taxon>Magnoliopsida</taxon>
        <taxon>eudicotyledons</taxon>
        <taxon>Gunneridae</taxon>
        <taxon>Pentapetalae</taxon>
        <taxon>asterids</taxon>
        <taxon>lamiids</taxon>
        <taxon>Lamiales</taxon>
        <taxon>Lamiaceae</taxon>
        <taxon>Nepetoideae</taxon>
        <taxon>Mentheae</taxon>
        <taxon>Salviinae</taxon>
        <taxon>Salvia</taxon>
        <taxon>Salvia subgen. Calosphace</taxon>
    </lineage>
</organism>
<keyword evidence="3" id="KW-1185">Reference proteome</keyword>
<protein>
    <submittedName>
        <fullName evidence="2">Uncharacterized protein</fullName>
    </submittedName>
</protein>
<dbReference type="Proteomes" id="UP001567538">
    <property type="component" value="Unassembled WGS sequence"/>
</dbReference>
<reference evidence="2 3" key="1">
    <citation type="submission" date="2024-06" db="EMBL/GenBank/DDBJ databases">
        <title>A chromosome level genome sequence of Diviner's sage (Salvia divinorum).</title>
        <authorList>
            <person name="Ford S.A."/>
            <person name="Ro D.-K."/>
            <person name="Ness R.W."/>
            <person name="Phillips M.A."/>
        </authorList>
    </citation>
    <scope>NUCLEOTIDE SEQUENCE [LARGE SCALE GENOMIC DNA]</scope>
    <source>
        <strain evidence="2">SAF-2024a</strain>
        <tissue evidence="2">Leaf</tissue>
    </source>
</reference>
<evidence type="ECO:0000313" key="3">
    <source>
        <dbReference type="Proteomes" id="UP001567538"/>
    </source>
</evidence>
<dbReference type="AlphaFoldDB" id="A0ABD1GCL8"/>
<feature type="region of interest" description="Disordered" evidence="1">
    <location>
        <begin position="152"/>
        <end position="171"/>
    </location>
</feature>
<feature type="compositionally biased region" description="Low complexity" evidence="1">
    <location>
        <begin position="153"/>
        <end position="165"/>
    </location>
</feature>
<evidence type="ECO:0000256" key="1">
    <source>
        <dbReference type="SAM" id="MobiDB-lite"/>
    </source>
</evidence>
<proteinExistence type="predicted"/>
<gene>
    <name evidence="2" type="ORF">AAHA92_25091</name>
</gene>
<feature type="region of interest" description="Disordered" evidence="1">
    <location>
        <begin position="1"/>
        <end position="27"/>
    </location>
</feature>
<feature type="compositionally biased region" description="Polar residues" evidence="1">
    <location>
        <begin position="1"/>
        <end position="12"/>
    </location>
</feature>
<comment type="caution">
    <text evidence="2">The sequence shown here is derived from an EMBL/GenBank/DDBJ whole genome shotgun (WGS) entry which is preliminary data.</text>
</comment>